<dbReference type="Proteomes" id="UP000823775">
    <property type="component" value="Unassembled WGS sequence"/>
</dbReference>
<reference evidence="1 2" key="1">
    <citation type="journal article" date="2021" name="BMC Genomics">
        <title>Datura genome reveals duplications of psychoactive alkaloid biosynthetic genes and high mutation rate following tissue culture.</title>
        <authorList>
            <person name="Rajewski A."/>
            <person name="Carter-House D."/>
            <person name="Stajich J."/>
            <person name="Litt A."/>
        </authorList>
    </citation>
    <scope>NUCLEOTIDE SEQUENCE [LARGE SCALE GENOMIC DNA]</scope>
    <source>
        <strain evidence="1">AR-01</strain>
    </source>
</reference>
<evidence type="ECO:0000313" key="2">
    <source>
        <dbReference type="Proteomes" id="UP000823775"/>
    </source>
</evidence>
<accession>A0ABS8TFR7</accession>
<evidence type="ECO:0000313" key="1">
    <source>
        <dbReference type="EMBL" id="MCD7469978.1"/>
    </source>
</evidence>
<protein>
    <submittedName>
        <fullName evidence="1">Uncharacterized protein</fullName>
    </submittedName>
</protein>
<comment type="caution">
    <text evidence="1">The sequence shown here is derived from an EMBL/GenBank/DDBJ whole genome shotgun (WGS) entry which is preliminary data.</text>
</comment>
<sequence>MPGSRGTTTARPSCDWIPPLLKSSRDGTPFEKEGASCRFISKLVLYLLNKGERSLLKARIHRPIESAFSWMLYRNPSLFLSSTDKGSSNFLSFTRKVIQ</sequence>
<dbReference type="EMBL" id="JACEIK010001514">
    <property type="protein sequence ID" value="MCD7469978.1"/>
    <property type="molecule type" value="Genomic_DNA"/>
</dbReference>
<gene>
    <name evidence="1" type="ORF">HAX54_009475</name>
</gene>
<organism evidence="1 2">
    <name type="scientific">Datura stramonium</name>
    <name type="common">Jimsonweed</name>
    <name type="synonym">Common thornapple</name>
    <dbReference type="NCBI Taxonomy" id="4076"/>
    <lineage>
        <taxon>Eukaryota</taxon>
        <taxon>Viridiplantae</taxon>
        <taxon>Streptophyta</taxon>
        <taxon>Embryophyta</taxon>
        <taxon>Tracheophyta</taxon>
        <taxon>Spermatophyta</taxon>
        <taxon>Magnoliopsida</taxon>
        <taxon>eudicotyledons</taxon>
        <taxon>Gunneridae</taxon>
        <taxon>Pentapetalae</taxon>
        <taxon>asterids</taxon>
        <taxon>lamiids</taxon>
        <taxon>Solanales</taxon>
        <taxon>Solanaceae</taxon>
        <taxon>Solanoideae</taxon>
        <taxon>Datureae</taxon>
        <taxon>Datura</taxon>
    </lineage>
</organism>
<proteinExistence type="predicted"/>
<keyword evidence="2" id="KW-1185">Reference proteome</keyword>
<name>A0ABS8TFR7_DATST</name>